<keyword evidence="6 9" id="KW-0694">RNA-binding</keyword>
<evidence type="ECO:0000259" key="14">
    <source>
        <dbReference type="PROSITE" id="PS51195"/>
    </source>
</evidence>
<dbReference type="GO" id="GO:0005829">
    <property type="term" value="C:cytosol"/>
    <property type="evidence" value="ECO:0007669"/>
    <property type="project" value="TreeGrafter"/>
</dbReference>
<keyword evidence="4 9" id="KW-0347">Helicase</keyword>
<dbReference type="GO" id="GO:0009409">
    <property type="term" value="P:response to cold"/>
    <property type="evidence" value="ECO:0007669"/>
    <property type="project" value="TreeGrafter"/>
</dbReference>
<organism evidence="15 16">
    <name type="scientific">Lactococcus cremoris subsp. cremoris GE214</name>
    <dbReference type="NCBI Taxonomy" id="1415168"/>
    <lineage>
        <taxon>Bacteria</taxon>
        <taxon>Bacillati</taxon>
        <taxon>Bacillota</taxon>
        <taxon>Bacilli</taxon>
        <taxon>Lactobacillales</taxon>
        <taxon>Streptococcaceae</taxon>
        <taxon>Lactococcus</taxon>
        <taxon>Lactococcus cremoris subsp. cremoris</taxon>
    </lineage>
</organism>
<dbReference type="EMBL" id="AZSI01000048">
    <property type="protein sequence ID" value="KEY62439.1"/>
    <property type="molecule type" value="Genomic_DNA"/>
</dbReference>
<evidence type="ECO:0000256" key="4">
    <source>
        <dbReference type="ARBA" id="ARBA00022806"/>
    </source>
</evidence>
<evidence type="ECO:0000256" key="1">
    <source>
        <dbReference type="ARBA" id="ARBA00022490"/>
    </source>
</evidence>
<keyword evidence="5 9" id="KW-0067">ATP-binding</keyword>
<dbReference type="PATRIC" id="fig|1415168.3.peg.1674"/>
<dbReference type="GO" id="GO:0005840">
    <property type="term" value="C:ribosome"/>
    <property type="evidence" value="ECO:0007669"/>
    <property type="project" value="TreeGrafter"/>
</dbReference>
<dbReference type="PROSITE" id="PS00039">
    <property type="entry name" value="DEAD_ATP_HELICASE"/>
    <property type="match status" value="1"/>
</dbReference>
<dbReference type="PROSITE" id="PS51195">
    <property type="entry name" value="Q_MOTIF"/>
    <property type="match status" value="1"/>
</dbReference>
<comment type="catalytic activity">
    <reaction evidence="8 9">
        <text>ATP + H2O = ADP + phosphate + H(+)</text>
        <dbReference type="Rhea" id="RHEA:13065"/>
        <dbReference type="ChEBI" id="CHEBI:15377"/>
        <dbReference type="ChEBI" id="CHEBI:15378"/>
        <dbReference type="ChEBI" id="CHEBI:30616"/>
        <dbReference type="ChEBI" id="CHEBI:43474"/>
        <dbReference type="ChEBI" id="CHEBI:456216"/>
        <dbReference type="EC" id="3.6.4.13"/>
    </reaction>
</comment>
<dbReference type="InterPro" id="IPR011545">
    <property type="entry name" value="DEAD/DEAH_box_helicase_dom"/>
</dbReference>
<evidence type="ECO:0000313" key="15">
    <source>
        <dbReference type="EMBL" id="KEY62439.1"/>
    </source>
</evidence>
<name>A0A084AAW0_LACLC</name>
<feature type="region of interest" description="Disordered" evidence="11">
    <location>
        <begin position="429"/>
        <end position="551"/>
    </location>
</feature>
<keyword evidence="3 9" id="KW-0378">Hydrolase</keyword>
<accession>A0A084AAW0</accession>
<proteinExistence type="inferred from homology"/>
<dbReference type="GO" id="GO:0016887">
    <property type="term" value="F:ATP hydrolysis activity"/>
    <property type="evidence" value="ECO:0007669"/>
    <property type="project" value="RHEA"/>
</dbReference>
<dbReference type="SMART" id="SM00490">
    <property type="entry name" value="HELICc"/>
    <property type="match status" value="1"/>
</dbReference>
<evidence type="ECO:0000256" key="7">
    <source>
        <dbReference type="ARBA" id="ARBA00023016"/>
    </source>
</evidence>
<evidence type="ECO:0000256" key="3">
    <source>
        <dbReference type="ARBA" id="ARBA00022801"/>
    </source>
</evidence>
<evidence type="ECO:0000256" key="2">
    <source>
        <dbReference type="ARBA" id="ARBA00022741"/>
    </source>
</evidence>
<feature type="compositionally biased region" description="Basic and acidic residues" evidence="11">
    <location>
        <begin position="429"/>
        <end position="439"/>
    </location>
</feature>
<comment type="caution">
    <text evidence="15">The sequence shown here is derived from an EMBL/GenBank/DDBJ whole genome shotgun (WGS) entry which is preliminary data.</text>
</comment>
<dbReference type="InterPro" id="IPR030880">
    <property type="entry name" value="DEAD_helicase_CshA"/>
</dbReference>
<dbReference type="AlphaFoldDB" id="A0A084AAW0"/>
<dbReference type="GO" id="GO:0006401">
    <property type="term" value="P:RNA catabolic process"/>
    <property type="evidence" value="ECO:0007669"/>
    <property type="project" value="UniProtKB-UniRule"/>
</dbReference>
<evidence type="ECO:0000256" key="11">
    <source>
        <dbReference type="SAM" id="MobiDB-lite"/>
    </source>
</evidence>
<dbReference type="EC" id="3.6.4.13" evidence="9"/>
<comment type="subcellular location">
    <subcellularLocation>
        <location evidence="9">Cytoplasm</location>
    </subcellularLocation>
</comment>
<evidence type="ECO:0000256" key="6">
    <source>
        <dbReference type="ARBA" id="ARBA00022884"/>
    </source>
</evidence>
<evidence type="ECO:0000256" key="5">
    <source>
        <dbReference type="ARBA" id="ARBA00022840"/>
    </source>
</evidence>
<comment type="subunit">
    <text evidence="9">Oligomerizes, may be a member of the RNA degradosome.</text>
</comment>
<feature type="domain" description="Helicase C-terminal" evidence="13">
    <location>
        <begin position="213"/>
        <end position="373"/>
    </location>
</feature>
<dbReference type="InterPro" id="IPR044742">
    <property type="entry name" value="DEAD/DEAH_RhlB"/>
</dbReference>
<dbReference type="Gene3D" id="3.40.50.300">
    <property type="entry name" value="P-loop containing nucleotide triphosphate hydrolases"/>
    <property type="match status" value="2"/>
</dbReference>
<dbReference type="HAMAP" id="MF_01493">
    <property type="entry name" value="DEAD_helicase_CshA"/>
    <property type="match status" value="1"/>
</dbReference>
<feature type="domain" description="DEAD-box RNA helicase Q" evidence="14">
    <location>
        <begin position="1"/>
        <end position="29"/>
    </location>
</feature>
<dbReference type="Pfam" id="PF00270">
    <property type="entry name" value="DEAD"/>
    <property type="match status" value="1"/>
</dbReference>
<dbReference type="GO" id="GO:0003724">
    <property type="term" value="F:RNA helicase activity"/>
    <property type="evidence" value="ECO:0007669"/>
    <property type="project" value="UniProtKB-UniRule"/>
</dbReference>
<feature type="domain" description="Helicase ATP-binding" evidence="12">
    <location>
        <begin position="32"/>
        <end position="202"/>
    </location>
</feature>
<keyword evidence="2 9" id="KW-0547">Nucleotide-binding</keyword>
<dbReference type="InterPro" id="IPR027417">
    <property type="entry name" value="P-loop_NTPase"/>
</dbReference>
<evidence type="ECO:0000256" key="9">
    <source>
        <dbReference type="HAMAP-Rule" id="MF_01493"/>
    </source>
</evidence>
<feature type="compositionally biased region" description="Basic and acidic residues" evidence="11">
    <location>
        <begin position="467"/>
        <end position="529"/>
    </location>
</feature>
<dbReference type="PROSITE" id="PS51192">
    <property type="entry name" value="HELICASE_ATP_BIND_1"/>
    <property type="match status" value="1"/>
</dbReference>
<dbReference type="PROSITE" id="PS51194">
    <property type="entry name" value="HELICASE_CTER"/>
    <property type="match status" value="1"/>
</dbReference>
<dbReference type="CDD" id="cd00268">
    <property type="entry name" value="DEADc"/>
    <property type="match status" value="1"/>
</dbReference>
<dbReference type="FunFam" id="3.40.50.300:FF:000108">
    <property type="entry name" value="ATP-dependent RNA helicase RhlE"/>
    <property type="match status" value="1"/>
</dbReference>
<dbReference type="PANTHER" id="PTHR47963:SF5">
    <property type="entry name" value="DEAD-BOX ATP-DEPENDENT RNA HELICASE CSHA"/>
    <property type="match status" value="1"/>
</dbReference>
<dbReference type="InterPro" id="IPR001650">
    <property type="entry name" value="Helicase_C-like"/>
</dbReference>
<gene>
    <name evidence="9" type="primary">cshA</name>
    <name evidence="15" type="ORF">U725_01602</name>
</gene>
<dbReference type="InterPro" id="IPR014014">
    <property type="entry name" value="RNA_helicase_DEAD_Q_motif"/>
</dbReference>
<evidence type="ECO:0000259" key="12">
    <source>
        <dbReference type="PROSITE" id="PS51192"/>
    </source>
</evidence>
<dbReference type="SMART" id="SM00487">
    <property type="entry name" value="DEXDc"/>
    <property type="match status" value="1"/>
</dbReference>
<dbReference type="InterPro" id="IPR000629">
    <property type="entry name" value="RNA-helicase_DEAD-box_CS"/>
</dbReference>
<dbReference type="PANTHER" id="PTHR47963">
    <property type="entry name" value="DEAD-BOX ATP-DEPENDENT RNA HELICASE 47, MITOCHONDRIAL"/>
    <property type="match status" value="1"/>
</dbReference>
<dbReference type="InterPro" id="IPR014001">
    <property type="entry name" value="Helicase_ATP-bd"/>
</dbReference>
<comment type="similarity">
    <text evidence="9">Belongs to the DEAD box helicase family. CshA subfamily.</text>
</comment>
<dbReference type="Proteomes" id="UP000028401">
    <property type="component" value="Unassembled WGS sequence"/>
</dbReference>
<dbReference type="Pfam" id="PF00271">
    <property type="entry name" value="Helicase_C"/>
    <property type="match status" value="1"/>
</dbReference>
<sequence>MKFSELGLSEGIVKTLTEIGYEQPTPIQEETIKLALEGRDVLGQAQTGTGKTAAFGLPTIEKINAENPAIQALVIAPTRELAVQGQEELFRFGKSKGLKVRTVFGGSSIEKQIKGLKAGAHIVVGTPGRLVDLIKRKAIKLDQLETLILDEADEMLNMGFLEDIHFIIEKTPENRQTLLFSATMPADIKKIGVKFMKNPEHIKIAAKEMTADRIDQYFVKTKEFEKFDVLTRLLDVERPELAIVFGRTKRRVDELIRGLKLRGYRAEGMHGDLDQNKRLAVLRDFKAGHIDVLVATDVAARGLDVSGVTHVYNYDITQDQESYVHRIGRTGRAGKSGRSVTFVSYNEMGYLRAIEKLTNKEMKGLKPPTKEEAYQASLSVAMDDVLRDLSDESGKAKLAKFDKQAASLLEKFDAKELVALLLQGRVKDPDNQEEVKITAERPLPYNGEGKGFKKKGKGGGGRYKGRGNGDRDGNRDGNRGGYRGNRDSKDGERGGDRKRNWKDRDDNRGGYRGKRDDRRFDDRKQGEKTPRKRTTGTEKSAGFVMRSRGDK</sequence>
<dbReference type="RefSeq" id="WP_021036705.1">
    <property type="nucleotide sequence ID" value="NZ_AZSI01000048.1"/>
</dbReference>
<dbReference type="GO" id="GO:0005524">
    <property type="term" value="F:ATP binding"/>
    <property type="evidence" value="ECO:0007669"/>
    <property type="project" value="UniProtKB-UniRule"/>
</dbReference>
<dbReference type="GeneID" id="61108673"/>
<dbReference type="InterPro" id="IPR050547">
    <property type="entry name" value="DEAD_box_RNA_helicases"/>
</dbReference>
<evidence type="ECO:0000259" key="13">
    <source>
        <dbReference type="PROSITE" id="PS51194"/>
    </source>
</evidence>
<comment type="function">
    <text evidence="9">DEAD-box RNA helicase possibly involved in RNA degradation. Unwinds dsRNA in both 5'- and 3'-directions, has RNA-dependent ATPase activity.</text>
</comment>
<evidence type="ECO:0000313" key="16">
    <source>
        <dbReference type="Proteomes" id="UP000028401"/>
    </source>
</evidence>
<keyword evidence="7 9" id="KW-0346">Stress response</keyword>
<feature type="short sequence motif" description="Q motif" evidence="10">
    <location>
        <begin position="1"/>
        <end position="29"/>
    </location>
</feature>
<reference evidence="15 16" key="1">
    <citation type="submission" date="2014-06" db="EMBL/GenBank/DDBJ databases">
        <title>Draft genome sequence of the putrescine producing strain Lactococcus lactis subsp cremoris GE214.</title>
        <authorList>
            <person name="Ladero V."/>
            <person name="Linares D.M."/>
            <person name="del Rio B."/>
            <person name="Mayo B."/>
            <person name="Martin M.C."/>
            <person name="Fernandez M."/>
            <person name="Alvarez M.A."/>
        </authorList>
    </citation>
    <scope>NUCLEOTIDE SEQUENCE [LARGE SCALE GENOMIC DNA]</scope>
    <source>
        <strain evidence="15 16">GE214</strain>
    </source>
</reference>
<protein>
    <recommendedName>
        <fullName evidence="9">DEAD-box ATP-dependent RNA helicase CshA</fullName>
        <ecNumber evidence="9">3.6.4.13</ecNumber>
    </recommendedName>
</protein>
<keyword evidence="1 9" id="KW-0963">Cytoplasm</keyword>
<dbReference type="SUPFAM" id="SSF52540">
    <property type="entry name" value="P-loop containing nucleoside triphosphate hydrolases"/>
    <property type="match status" value="1"/>
</dbReference>
<evidence type="ECO:0000256" key="8">
    <source>
        <dbReference type="ARBA" id="ARBA00047984"/>
    </source>
</evidence>
<dbReference type="CDD" id="cd18787">
    <property type="entry name" value="SF2_C_DEAD"/>
    <property type="match status" value="1"/>
</dbReference>
<dbReference type="GO" id="GO:0033592">
    <property type="term" value="F:RNA strand annealing activity"/>
    <property type="evidence" value="ECO:0007669"/>
    <property type="project" value="TreeGrafter"/>
</dbReference>
<evidence type="ECO:0000256" key="10">
    <source>
        <dbReference type="PROSITE-ProRule" id="PRU00552"/>
    </source>
</evidence>